<dbReference type="InterPro" id="IPR003313">
    <property type="entry name" value="AraC-bd"/>
</dbReference>
<dbReference type="InterPro" id="IPR009057">
    <property type="entry name" value="Homeodomain-like_sf"/>
</dbReference>
<keyword evidence="2" id="KW-0238">DNA-binding</keyword>
<dbReference type="SMART" id="SM00342">
    <property type="entry name" value="HTH_ARAC"/>
    <property type="match status" value="1"/>
</dbReference>
<dbReference type="AlphaFoldDB" id="A0A841UCH3"/>
<evidence type="ECO:0000256" key="2">
    <source>
        <dbReference type="ARBA" id="ARBA00023125"/>
    </source>
</evidence>
<evidence type="ECO:0000256" key="3">
    <source>
        <dbReference type="ARBA" id="ARBA00023163"/>
    </source>
</evidence>
<keyword evidence="3" id="KW-0804">Transcription</keyword>
<dbReference type="Pfam" id="PF12833">
    <property type="entry name" value="HTH_18"/>
    <property type="match status" value="1"/>
</dbReference>
<dbReference type="Gene3D" id="2.60.120.10">
    <property type="entry name" value="Jelly Rolls"/>
    <property type="match status" value="1"/>
</dbReference>
<sequence length="296" mass="34192">MTHPRELWENTPFHGQEYPFYIFRIPIRGVRRGQEILGLHWHEHFEILVMVRGRAVFHIESQPYEARPGDVLLVPAGGLHVGYSLEDQDVEFMAFVFNGSMLESAARDTLHARLLGAHVAGRARFPVRIADGEGNGEFARDCIAKAVEEFKEKRRGYELAIKSYLYLLFVNLSREHVPARKAEELAAEYSRGSERFKPLIRYVEDKYREKITVEEAARLVNLSPFHFCKLFKKLTGRTFVEYVNRHRMNEAEKLLRDTDLSVTEIADRVGCGNPNYFTKLFKQHKGITPSQARADP</sequence>
<dbReference type="GO" id="GO:0003700">
    <property type="term" value="F:DNA-binding transcription factor activity"/>
    <property type="evidence" value="ECO:0007669"/>
    <property type="project" value="InterPro"/>
</dbReference>
<dbReference type="GO" id="GO:0043565">
    <property type="term" value="F:sequence-specific DNA binding"/>
    <property type="evidence" value="ECO:0007669"/>
    <property type="project" value="InterPro"/>
</dbReference>
<protein>
    <submittedName>
        <fullName evidence="5">AraC family transcriptional regulator</fullName>
    </submittedName>
</protein>
<dbReference type="RefSeq" id="WP_185139815.1">
    <property type="nucleotide sequence ID" value="NZ_JACJVR010000145.1"/>
</dbReference>
<feature type="domain" description="HTH araC/xylS-type" evidence="4">
    <location>
        <begin position="197"/>
        <end position="295"/>
    </location>
</feature>
<dbReference type="EMBL" id="JACJVR010000145">
    <property type="protein sequence ID" value="MBB6695864.1"/>
    <property type="molecule type" value="Genomic_DNA"/>
</dbReference>
<evidence type="ECO:0000259" key="4">
    <source>
        <dbReference type="PROSITE" id="PS01124"/>
    </source>
</evidence>
<comment type="caution">
    <text evidence="5">The sequence shown here is derived from an EMBL/GenBank/DDBJ whole genome shotgun (WGS) entry which is preliminary data.</text>
</comment>
<evidence type="ECO:0000313" key="5">
    <source>
        <dbReference type="EMBL" id="MBB6695864.1"/>
    </source>
</evidence>
<dbReference type="Proteomes" id="UP000553776">
    <property type="component" value="Unassembled WGS sequence"/>
</dbReference>
<evidence type="ECO:0000256" key="1">
    <source>
        <dbReference type="ARBA" id="ARBA00023015"/>
    </source>
</evidence>
<dbReference type="SUPFAM" id="SSF51215">
    <property type="entry name" value="Regulatory protein AraC"/>
    <property type="match status" value="1"/>
</dbReference>
<dbReference type="Gene3D" id="1.10.10.60">
    <property type="entry name" value="Homeodomain-like"/>
    <property type="match status" value="2"/>
</dbReference>
<accession>A0A841UCH3</accession>
<dbReference type="PRINTS" id="PR00032">
    <property type="entry name" value="HTHARAC"/>
</dbReference>
<evidence type="ECO:0000313" key="6">
    <source>
        <dbReference type="Proteomes" id="UP000553776"/>
    </source>
</evidence>
<dbReference type="InterPro" id="IPR020449">
    <property type="entry name" value="Tscrpt_reg_AraC-type_HTH"/>
</dbReference>
<proteinExistence type="predicted"/>
<dbReference type="PANTHER" id="PTHR43280">
    <property type="entry name" value="ARAC-FAMILY TRANSCRIPTIONAL REGULATOR"/>
    <property type="match status" value="1"/>
</dbReference>
<name>A0A841UCH3_9BACL</name>
<dbReference type="PANTHER" id="PTHR43280:SF2">
    <property type="entry name" value="HTH-TYPE TRANSCRIPTIONAL REGULATOR EXSA"/>
    <property type="match status" value="1"/>
</dbReference>
<dbReference type="InterPro" id="IPR018060">
    <property type="entry name" value="HTH_AraC"/>
</dbReference>
<dbReference type="InterPro" id="IPR037923">
    <property type="entry name" value="HTH-like"/>
</dbReference>
<keyword evidence="6" id="KW-1185">Reference proteome</keyword>
<dbReference type="CDD" id="cd02208">
    <property type="entry name" value="cupin_RmlC-like"/>
    <property type="match status" value="1"/>
</dbReference>
<reference evidence="5 6" key="1">
    <citation type="submission" date="2020-08" db="EMBL/GenBank/DDBJ databases">
        <title>Cohnella phylogeny.</title>
        <authorList>
            <person name="Dunlap C."/>
        </authorList>
    </citation>
    <scope>NUCLEOTIDE SEQUENCE [LARGE SCALE GENOMIC DNA]</scope>
    <source>
        <strain evidence="5 6">DSM 25239</strain>
    </source>
</reference>
<dbReference type="SUPFAM" id="SSF46689">
    <property type="entry name" value="Homeodomain-like"/>
    <property type="match status" value="2"/>
</dbReference>
<dbReference type="InterPro" id="IPR014710">
    <property type="entry name" value="RmlC-like_jellyroll"/>
</dbReference>
<gene>
    <name evidence="5" type="ORF">H7B90_31170</name>
</gene>
<keyword evidence="1" id="KW-0805">Transcription regulation</keyword>
<dbReference type="Pfam" id="PF02311">
    <property type="entry name" value="AraC_binding"/>
    <property type="match status" value="1"/>
</dbReference>
<dbReference type="PROSITE" id="PS01124">
    <property type="entry name" value="HTH_ARAC_FAMILY_2"/>
    <property type="match status" value="1"/>
</dbReference>
<organism evidence="5 6">
    <name type="scientific">Cohnella xylanilytica</name>
    <dbReference type="NCBI Taxonomy" id="557555"/>
    <lineage>
        <taxon>Bacteria</taxon>
        <taxon>Bacillati</taxon>
        <taxon>Bacillota</taxon>
        <taxon>Bacilli</taxon>
        <taxon>Bacillales</taxon>
        <taxon>Paenibacillaceae</taxon>
        <taxon>Cohnella</taxon>
    </lineage>
</organism>